<accession>A0A3S3NN57</accession>
<keyword evidence="2" id="KW-1185">Reference proteome</keyword>
<dbReference type="EMBL" id="QPKB01000004">
    <property type="protein sequence ID" value="RWR83085.1"/>
    <property type="molecule type" value="Genomic_DNA"/>
</dbReference>
<proteinExistence type="predicted"/>
<dbReference type="InterPro" id="IPR008480">
    <property type="entry name" value="DUF761_pln"/>
</dbReference>
<protein>
    <submittedName>
        <fullName evidence="1">Uncharacterized protein</fullName>
    </submittedName>
</protein>
<evidence type="ECO:0000313" key="2">
    <source>
        <dbReference type="Proteomes" id="UP000283530"/>
    </source>
</evidence>
<evidence type="ECO:0000313" key="1">
    <source>
        <dbReference type="EMBL" id="RWR83085.1"/>
    </source>
</evidence>
<dbReference type="PANTHER" id="PTHR33098:SF15">
    <property type="entry name" value="DUF761 DOMAIN PROTEIN"/>
    <property type="match status" value="1"/>
</dbReference>
<gene>
    <name evidence="1" type="ORF">CKAN_01182700</name>
</gene>
<dbReference type="Proteomes" id="UP000283530">
    <property type="component" value="Unassembled WGS sequence"/>
</dbReference>
<organism evidence="1 2">
    <name type="scientific">Cinnamomum micranthum f. kanehirae</name>
    <dbReference type="NCBI Taxonomy" id="337451"/>
    <lineage>
        <taxon>Eukaryota</taxon>
        <taxon>Viridiplantae</taxon>
        <taxon>Streptophyta</taxon>
        <taxon>Embryophyta</taxon>
        <taxon>Tracheophyta</taxon>
        <taxon>Spermatophyta</taxon>
        <taxon>Magnoliopsida</taxon>
        <taxon>Magnoliidae</taxon>
        <taxon>Laurales</taxon>
        <taxon>Lauraceae</taxon>
        <taxon>Cinnamomum</taxon>
    </lineage>
</organism>
<dbReference type="Pfam" id="PF05553">
    <property type="entry name" value="DUF761"/>
    <property type="match status" value="1"/>
</dbReference>
<reference evidence="1 2" key="1">
    <citation type="journal article" date="2019" name="Nat. Plants">
        <title>Stout camphor tree genome fills gaps in understanding of flowering plant genome evolution.</title>
        <authorList>
            <person name="Chaw S.M."/>
            <person name="Liu Y.C."/>
            <person name="Wu Y.W."/>
            <person name="Wang H.Y."/>
            <person name="Lin C.I."/>
            <person name="Wu C.S."/>
            <person name="Ke H.M."/>
            <person name="Chang L.Y."/>
            <person name="Hsu C.Y."/>
            <person name="Yang H.T."/>
            <person name="Sudianto E."/>
            <person name="Hsu M.H."/>
            <person name="Wu K.P."/>
            <person name="Wang L.N."/>
            <person name="Leebens-Mack J.H."/>
            <person name="Tsai I.J."/>
        </authorList>
    </citation>
    <scope>NUCLEOTIDE SEQUENCE [LARGE SCALE GENOMIC DNA]</scope>
    <source>
        <strain evidence="2">cv. Chaw 1501</strain>
        <tissue evidence="1">Young leaves</tissue>
    </source>
</reference>
<dbReference type="AlphaFoldDB" id="A0A3S3NN57"/>
<name>A0A3S3NN57_9MAGN</name>
<comment type="caution">
    <text evidence="1">The sequence shown here is derived from an EMBL/GenBank/DDBJ whole genome shotgun (WGS) entry which is preliminary data.</text>
</comment>
<sequence>MDCVGSTRFYRLDVLAKYFKRRLCDLSALQKSKYSGLRKPYVFLDACLIRVSWNGSSKSKMQLHMKELFQGAELCSSQDIPHMRRDLIKLHWLLVKMKRSSISPLNNPKLEEEAQGLIHQSNHVREKRSDEVKMEIRYDDVNESAEAFIKRFRQQLQIQRLGSIKNYEDMLARGL</sequence>
<dbReference type="OrthoDB" id="1913960at2759"/>
<dbReference type="PANTHER" id="PTHR33098">
    <property type="entry name" value="COTTON FIBER (DUF761)"/>
    <property type="match status" value="1"/>
</dbReference>